<dbReference type="RefSeq" id="WP_062019232.1">
    <property type="nucleotide sequence ID" value="NZ_LQQC01000001.1"/>
</dbReference>
<feature type="domain" description="Penicillin-binding protein transpeptidase" evidence="1">
    <location>
        <begin position="159"/>
        <end position="484"/>
    </location>
</feature>
<comment type="caution">
    <text evidence="3">The sequence shown here is derived from an EMBL/GenBank/DDBJ whole genome shotgun (WGS) entry which is preliminary data.</text>
</comment>
<dbReference type="Pfam" id="PF21922">
    <property type="entry name" value="PBP_dimer_2"/>
    <property type="match status" value="1"/>
</dbReference>
<dbReference type="GO" id="GO:0008658">
    <property type="term" value="F:penicillin binding"/>
    <property type="evidence" value="ECO:0007669"/>
    <property type="project" value="InterPro"/>
</dbReference>
<dbReference type="SUPFAM" id="SSF56601">
    <property type="entry name" value="beta-lactamase/transpeptidase-like"/>
    <property type="match status" value="1"/>
</dbReference>
<dbReference type="Proteomes" id="UP000243589">
    <property type="component" value="Unassembled WGS sequence"/>
</dbReference>
<dbReference type="InterPro" id="IPR001460">
    <property type="entry name" value="PCN-bd_Tpept"/>
</dbReference>
<dbReference type="InterPro" id="IPR054120">
    <property type="entry name" value="PBPA_dimer"/>
</dbReference>
<keyword evidence="4" id="KW-1185">Reference proteome</keyword>
<dbReference type="InterPro" id="IPR012338">
    <property type="entry name" value="Beta-lactam/transpept-like"/>
</dbReference>
<dbReference type="GO" id="GO:0005886">
    <property type="term" value="C:plasma membrane"/>
    <property type="evidence" value="ECO:0007669"/>
    <property type="project" value="TreeGrafter"/>
</dbReference>
<accession>A0A150HCQ1</accession>
<feature type="domain" description="Penicillin binding protein A dimerisation" evidence="2">
    <location>
        <begin position="52"/>
        <end position="138"/>
    </location>
</feature>
<evidence type="ECO:0000313" key="4">
    <source>
        <dbReference type="Proteomes" id="UP000243589"/>
    </source>
</evidence>
<dbReference type="GO" id="GO:0071555">
    <property type="term" value="P:cell wall organization"/>
    <property type="evidence" value="ECO:0007669"/>
    <property type="project" value="TreeGrafter"/>
</dbReference>
<dbReference type="GO" id="GO:0071972">
    <property type="term" value="F:peptidoglycan L,D-transpeptidase activity"/>
    <property type="evidence" value="ECO:0007669"/>
    <property type="project" value="TreeGrafter"/>
</dbReference>
<sequence length="488" mass="50991">MKKSLNHVFIVGLVMFALLFGSVSTVQFLAADSLRSNPMNNRTLLEQLSRPRGPILIDGEPVAKSVPVDTQYKYQRQYGGEGLPAEMYAGITGYYSVIGGSTGIERTEGSLLSGLDDRFFYDQISNWLTGQENMGAAIELTINPKAQKAAWDALGGQNGAAVALDPKTGHVLAMVSTPGWDPNPLASHDTKKAQSAYDKLLKADGQPAVNKAIGGKQYPPGSVFKLVTAAAALEHGDYTPDTVLDSPTRLDLPQTSATIGNAGGAACGSGGKASFEHALAKSCNTTFAKLGMDIGEDAMAETASKFGFGESFESPIKVDASQFPEDLNPPQLAQSSIGQYEVRTTPMQMAMVAAAIANDGKEMQPNLVKQVKNARTLEVMETPRPKTFSKPMSKESAGYLNQMMQKVVTDGTGGAGAISGVKVAAKTGTAQHAKGAAPHAWYTSFAPADDPQVAVAVVVENGGAAGSAASGGRTAGPIAKKIMEAVIS</sequence>
<dbReference type="PANTHER" id="PTHR30627">
    <property type="entry name" value="PEPTIDOGLYCAN D,D-TRANSPEPTIDASE"/>
    <property type="match status" value="1"/>
</dbReference>
<dbReference type="AlphaFoldDB" id="A0A150HCQ1"/>
<dbReference type="InterPro" id="IPR050515">
    <property type="entry name" value="Beta-lactam/transpept"/>
</dbReference>
<proteinExistence type="predicted"/>
<name>A0A150HCQ1_9MICO</name>
<dbReference type="PATRIC" id="fig|479117.4.peg.10"/>
<protein>
    <submittedName>
        <fullName evidence="3">Penicillin-binding protein A</fullName>
    </submittedName>
</protein>
<reference evidence="3 4" key="1">
    <citation type="submission" date="2016-01" db="EMBL/GenBank/DDBJ databases">
        <title>Use of Whole Genome Sequencing to ascertain that Brevibacterium massiliense (Roux, Raoult 2009) is a later heterotypic synonym of Brevibacterium ravenspurgense (Mages 2008).</title>
        <authorList>
            <person name="Bernier A.-M."/>
            <person name="Burdz T."/>
            <person name="Huynh C."/>
            <person name="Pachecho A.L."/>
            <person name="Wiebe D."/>
            <person name="Bonner C."/>
            <person name="Bernard K."/>
        </authorList>
    </citation>
    <scope>NUCLEOTIDE SEQUENCE [LARGE SCALE GENOMIC DNA]</scope>
    <source>
        <strain evidence="3 4">CCUG56047</strain>
    </source>
</reference>
<dbReference type="PANTHER" id="PTHR30627:SF24">
    <property type="entry name" value="PENICILLIN-BINDING PROTEIN 4B"/>
    <property type="match status" value="1"/>
</dbReference>
<dbReference type="EMBL" id="LQQC01000001">
    <property type="protein sequence ID" value="KXZ59795.1"/>
    <property type="molecule type" value="Genomic_DNA"/>
</dbReference>
<evidence type="ECO:0000313" key="3">
    <source>
        <dbReference type="EMBL" id="KXZ59795.1"/>
    </source>
</evidence>
<dbReference type="Gene3D" id="3.40.710.10">
    <property type="entry name" value="DD-peptidase/beta-lactamase superfamily"/>
    <property type="match status" value="1"/>
</dbReference>
<dbReference type="Gene3D" id="3.90.1310.10">
    <property type="entry name" value="Penicillin-binding protein 2a (Domain 2)"/>
    <property type="match status" value="1"/>
</dbReference>
<evidence type="ECO:0000259" key="1">
    <source>
        <dbReference type="Pfam" id="PF00905"/>
    </source>
</evidence>
<organism evidence="3 4">
    <name type="scientific">Brevibacterium ravenspurgense</name>
    <dbReference type="NCBI Taxonomy" id="479117"/>
    <lineage>
        <taxon>Bacteria</taxon>
        <taxon>Bacillati</taxon>
        <taxon>Actinomycetota</taxon>
        <taxon>Actinomycetes</taxon>
        <taxon>Micrococcales</taxon>
        <taxon>Brevibacteriaceae</taxon>
        <taxon>Brevibacterium</taxon>
    </lineage>
</organism>
<dbReference type="Pfam" id="PF00905">
    <property type="entry name" value="Transpeptidase"/>
    <property type="match status" value="1"/>
</dbReference>
<evidence type="ECO:0000259" key="2">
    <source>
        <dbReference type="Pfam" id="PF21922"/>
    </source>
</evidence>
<gene>
    <name evidence="3" type="primary">pbpA</name>
    <name evidence="3" type="ORF">Bravens_00009</name>
</gene>